<dbReference type="InterPro" id="IPR004046">
    <property type="entry name" value="GST_C"/>
</dbReference>
<dbReference type="SUPFAM" id="SSF47616">
    <property type="entry name" value="GST C-terminal domain-like"/>
    <property type="match status" value="1"/>
</dbReference>
<dbReference type="EMBL" id="FNCJ01000013">
    <property type="protein sequence ID" value="SDH76603.1"/>
    <property type="molecule type" value="Genomic_DNA"/>
</dbReference>
<dbReference type="PROSITE" id="PS50405">
    <property type="entry name" value="GST_CTER"/>
    <property type="match status" value="1"/>
</dbReference>
<dbReference type="SFLD" id="SFLDS00019">
    <property type="entry name" value="Glutathione_Transferase_(cytos"/>
    <property type="match status" value="1"/>
</dbReference>
<evidence type="ECO:0000313" key="4">
    <source>
        <dbReference type="Proteomes" id="UP000199706"/>
    </source>
</evidence>
<feature type="domain" description="GST C-terminal" evidence="2">
    <location>
        <begin position="92"/>
        <end position="215"/>
    </location>
</feature>
<dbReference type="Pfam" id="PF00043">
    <property type="entry name" value="GST_C"/>
    <property type="match status" value="1"/>
</dbReference>
<dbReference type="PANTHER" id="PTHR44051">
    <property type="entry name" value="GLUTATHIONE S-TRANSFERASE-RELATED"/>
    <property type="match status" value="1"/>
</dbReference>
<feature type="domain" description="GST N-terminal" evidence="1">
    <location>
        <begin position="1"/>
        <end position="89"/>
    </location>
</feature>
<name>A0A1G8F380_9BURK</name>
<reference evidence="3 4" key="1">
    <citation type="submission" date="2016-10" db="EMBL/GenBank/DDBJ databases">
        <authorList>
            <person name="de Groot N.N."/>
        </authorList>
    </citation>
    <scope>NUCLEOTIDE SEQUENCE [LARGE SCALE GENOMIC DNA]</scope>
    <source>
        <strain evidence="3 4">LMG 2247</strain>
    </source>
</reference>
<dbReference type="InterPro" id="IPR004045">
    <property type="entry name" value="Glutathione_S-Trfase_N"/>
</dbReference>
<dbReference type="SFLD" id="SFLDG01151">
    <property type="entry name" value="Main.2:_Nu-like"/>
    <property type="match status" value="1"/>
</dbReference>
<dbReference type="InterPro" id="IPR010987">
    <property type="entry name" value="Glutathione-S-Trfase_C-like"/>
</dbReference>
<dbReference type="PANTHER" id="PTHR44051:SF19">
    <property type="entry name" value="DISULFIDE-BOND OXIDOREDUCTASE YFCG"/>
    <property type="match status" value="1"/>
</dbReference>
<dbReference type="AlphaFoldDB" id="A0A1G8F380"/>
<dbReference type="Gene3D" id="3.40.30.10">
    <property type="entry name" value="Glutaredoxin"/>
    <property type="match status" value="1"/>
</dbReference>
<dbReference type="PROSITE" id="PS50404">
    <property type="entry name" value="GST_NTER"/>
    <property type="match status" value="1"/>
</dbReference>
<accession>A0A1G8F380</accession>
<dbReference type="SUPFAM" id="SSF52833">
    <property type="entry name" value="Thioredoxin-like"/>
    <property type="match status" value="1"/>
</dbReference>
<dbReference type="InterPro" id="IPR036249">
    <property type="entry name" value="Thioredoxin-like_sf"/>
</dbReference>
<dbReference type="Pfam" id="PF13409">
    <property type="entry name" value="GST_N_2"/>
    <property type="match status" value="1"/>
</dbReference>
<dbReference type="SFLD" id="SFLDG00358">
    <property type="entry name" value="Main_(cytGST)"/>
    <property type="match status" value="1"/>
</dbReference>
<evidence type="ECO:0000259" key="1">
    <source>
        <dbReference type="PROSITE" id="PS50404"/>
    </source>
</evidence>
<evidence type="ECO:0000259" key="2">
    <source>
        <dbReference type="PROSITE" id="PS50405"/>
    </source>
</evidence>
<protein>
    <submittedName>
        <fullName evidence="3">GST-like protein</fullName>
    </submittedName>
</protein>
<proteinExistence type="predicted"/>
<dbReference type="RefSeq" id="WP_090687928.1">
    <property type="nucleotide sequence ID" value="NZ_CADERL010000013.1"/>
</dbReference>
<gene>
    <name evidence="3" type="ORF">SAMN05216466_11316</name>
</gene>
<dbReference type="InterPro" id="IPR036282">
    <property type="entry name" value="Glutathione-S-Trfase_C_sf"/>
</dbReference>
<dbReference type="OrthoDB" id="81087at2"/>
<dbReference type="Gene3D" id="1.20.1050.10">
    <property type="match status" value="1"/>
</dbReference>
<dbReference type="InterPro" id="IPR040079">
    <property type="entry name" value="Glutathione_S-Trfase"/>
</dbReference>
<dbReference type="Proteomes" id="UP000199706">
    <property type="component" value="Unassembled WGS sequence"/>
</dbReference>
<dbReference type="CDD" id="cd10291">
    <property type="entry name" value="GST_C_YfcG_like"/>
    <property type="match status" value="1"/>
</dbReference>
<organism evidence="3 4">
    <name type="scientific">Paraburkholderia phenazinium</name>
    <dbReference type="NCBI Taxonomy" id="60549"/>
    <lineage>
        <taxon>Bacteria</taxon>
        <taxon>Pseudomonadati</taxon>
        <taxon>Pseudomonadota</taxon>
        <taxon>Betaproteobacteria</taxon>
        <taxon>Burkholderiales</taxon>
        <taxon>Burkholderiaceae</taxon>
        <taxon>Paraburkholderia</taxon>
    </lineage>
</organism>
<dbReference type="CDD" id="cd03048">
    <property type="entry name" value="GST_N_Ure2p_like"/>
    <property type="match status" value="1"/>
</dbReference>
<evidence type="ECO:0000313" key="3">
    <source>
        <dbReference type="EMBL" id="SDH76603.1"/>
    </source>
</evidence>
<sequence>MIDVYSWATPNGHKVHIMLEETGLAYTAHPVDIGAGDQFKPEFLAISPNNKIPAIVDPDGPKGADGKPFSLFESGAILIYLAEKTGKFLPADPAGRYATLQWLMFQMGGIGPMLGQTHHFRIYAPEPIEYAINRYTNETRRLYGVMDTQLGKTRYLAGNDYTIADIASFPWTRSWQNQGIELDAFPNVKRWHEEIAARPAVLRGVEVLASARKPLMDDKAREVLFGATQYAKH</sequence>